<dbReference type="PANTHER" id="PTHR14396:SF10">
    <property type="entry name" value="CLASPIN"/>
    <property type="match status" value="1"/>
</dbReference>
<feature type="compositionally biased region" description="Basic and acidic residues" evidence="4">
    <location>
        <begin position="108"/>
        <end position="130"/>
    </location>
</feature>
<dbReference type="InterPro" id="IPR018564">
    <property type="entry name" value="Repl_chkpnt_MRC1_dom"/>
</dbReference>
<feature type="region of interest" description="Disordered" evidence="4">
    <location>
        <begin position="201"/>
        <end position="239"/>
    </location>
</feature>
<name>A0AAN7YH49_9PEZI</name>
<accession>A0AAN7YH49</accession>
<feature type="compositionally biased region" description="Basic and acidic residues" evidence="4">
    <location>
        <begin position="204"/>
        <end position="216"/>
    </location>
</feature>
<dbReference type="Proteomes" id="UP001310890">
    <property type="component" value="Unassembled WGS sequence"/>
</dbReference>
<evidence type="ECO:0000256" key="4">
    <source>
        <dbReference type="SAM" id="MobiDB-lite"/>
    </source>
</evidence>
<evidence type="ECO:0000313" key="7">
    <source>
        <dbReference type="Proteomes" id="UP001310890"/>
    </source>
</evidence>
<dbReference type="GO" id="GO:0005634">
    <property type="term" value="C:nucleus"/>
    <property type="evidence" value="ECO:0007669"/>
    <property type="project" value="UniProtKB-SubCell"/>
</dbReference>
<proteinExistence type="predicted"/>
<dbReference type="Pfam" id="PF09444">
    <property type="entry name" value="MRC1"/>
    <property type="match status" value="1"/>
</dbReference>
<dbReference type="GO" id="GO:0033314">
    <property type="term" value="P:mitotic DNA replication checkpoint signaling"/>
    <property type="evidence" value="ECO:0007669"/>
    <property type="project" value="TreeGrafter"/>
</dbReference>
<dbReference type="GO" id="GO:0007095">
    <property type="term" value="P:mitotic G2 DNA damage checkpoint signaling"/>
    <property type="evidence" value="ECO:0007669"/>
    <property type="project" value="TreeGrafter"/>
</dbReference>
<feature type="region of interest" description="Disordered" evidence="4">
    <location>
        <begin position="812"/>
        <end position="835"/>
    </location>
</feature>
<feature type="region of interest" description="Disordered" evidence="4">
    <location>
        <begin position="305"/>
        <end position="359"/>
    </location>
</feature>
<feature type="compositionally biased region" description="Basic and acidic residues" evidence="4">
    <location>
        <begin position="569"/>
        <end position="578"/>
    </location>
</feature>
<feature type="compositionally biased region" description="Basic and acidic residues" evidence="4">
    <location>
        <begin position="1240"/>
        <end position="1250"/>
    </location>
</feature>
<evidence type="ECO:0000256" key="2">
    <source>
        <dbReference type="ARBA" id="ARBA00022553"/>
    </source>
</evidence>
<keyword evidence="2" id="KW-0597">Phosphoprotein</keyword>
<feature type="compositionally biased region" description="Acidic residues" evidence="4">
    <location>
        <begin position="939"/>
        <end position="948"/>
    </location>
</feature>
<dbReference type="EMBL" id="JAVRRL010000089">
    <property type="protein sequence ID" value="KAK5108325.1"/>
    <property type="molecule type" value="Genomic_DNA"/>
</dbReference>
<gene>
    <name evidence="6" type="ORF">LTR62_008421</name>
</gene>
<feature type="region of interest" description="Disordered" evidence="4">
    <location>
        <begin position="1011"/>
        <end position="1040"/>
    </location>
</feature>
<evidence type="ECO:0000259" key="5">
    <source>
        <dbReference type="Pfam" id="PF09444"/>
    </source>
</evidence>
<dbReference type="PANTHER" id="PTHR14396">
    <property type="entry name" value="CLASPIN"/>
    <property type="match status" value="1"/>
</dbReference>
<dbReference type="GO" id="GO:0010997">
    <property type="term" value="F:anaphase-promoting complex binding"/>
    <property type="evidence" value="ECO:0007669"/>
    <property type="project" value="TreeGrafter"/>
</dbReference>
<comment type="subcellular location">
    <subcellularLocation>
        <location evidence="1">Nucleus</location>
    </subcellularLocation>
</comment>
<feature type="compositionally biased region" description="Acidic residues" evidence="4">
    <location>
        <begin position="1185"/>
        <end position="1199"/>
    </location>
</feature>
<feature type="region of interest" description="Disordered" evidence="4">
    <location>
        <begin position="1166"/>
        <end position="1271"/>
    </location>
</feature>
<feature type="region of interest" description="Disordered" evidence="4">
    <location>
        <begin position="1125"/>
        <end position="1147"/>
    </location>
</feature>
<evidence type="ECO:0000256" key="3">
    <source>
        <dbReference type="ARBA" id="ARBA00023242"/>
    </source>
</evidence>
<feature type="compositionally biased region" description="Low complexity" evidence="4">
    <location>
        <begin position="318"/>
        <end position="330"/>
    </location>
</feature>
<feature type="region of interest" description="Disordered" evidence="4">
    <location>
        <begin position="1288"/>
        <end position="1338"/>
    </location>
</feature>
<sequence>MNGSSPMAATGSPMTMELTPRSKVAKMLADIDNAATPSPVRHVNKAQANEDHHLHIESIISRSPLHGDKPSPVNANMTGSVSDVDDDSDDMDIILRRPQGQAARRMMGMRDESPTAEKQMRSSPQHRDAPMDDEDLHSVTPGQARTGKRALSGSPVGSAKSAGLFVSPARSSANNASDDDFPNDPFVSKERLVELVAQKHQKRLRNEKEANRESLSLKRKRAASPYANAPLDLPDGMLDSSEHEIDAEVDQLMSDAARPMRKASKRALLEMERETQRIARQQALAHQMKVKRKFTTSDLLARFSVRPQGRLAAERSVDVSSASSAPSSDGAEPKEPVSTPPSSPPPSARPTPLDKQTALVEQGALSKLIPVREDSIASLAQRVEDEEELPEIADVLRTSQFPKESPLAKKGSFFMPAEQGKRGLKLARFGKTAAKEVYAEDSDEDLDIIAPLPKHLLVFDKIKPKDNKGAADSRALHALRHLSHAGAYEPVKAKAGKGSSRPAVGANVLQAQLVRRAKEQARALQQDRIEELRAKGIVIQTTEEREREQEVFENLFDKARLEAVELRKAEKAAAKEGGADGNPVDVSEDEDEDEEYVGSGSDEDEAEWSASELGVLEEAAEESDDEAEADGEELEEQLPVGAPADGESADVNEQVVPTAAQFATPAPRNRKPRQSRIVLDEEDTDSNDEVDGPFNLVAADLPVEDDDPFAAFCFNANAVPGNELLSPAQAFQATMQTPTQATQEDSFDLLRMIAPPSVKSSPPTVRQDFKTPIEETQSEIVPGSQSQLPESQRIDLGWETHLPGTPTLQSLTRGQSGLNETPVWEPTQDAGLPSPWIGRLQRELTLDSVTNDYETQETVRLRVSESPAAARTPAGRRGRLMRRQATVLAHSSDNEDEPAIPAKVSKKDAFREMARRRREDLTVAERADVEQEMKAMMEEAAEESDDEYAGLGGDDFVAPETEADREMIDSSEIDVNERQLAQLFAENQRQKEEEETSKLYKDLTTGALRRKQAGAWGLDEDEDEVATRRRQMRQREEARKRKLLLQDDKIAGLAQGKQSRGKDAFLKAIADDDDGDNLLGLFDQQEDSQALDESQIDESQLQQLQAAGGALQEISGNEQKVVKVAEDDGDRARAKQRRTQANAFRKPTNMLEVRESLSFLLDEPIGAVTDAGSRSDEDQQSDYGLSEEDDDAEMEDDMKAEEARQNDGGFAPNPKDFDTIAMPPPRLPASQRRTQAPADVARKAVVDRLTLKRSSSNTSSNTAHNRSAWAAPASTTIRVPSLLRRATTDGAASSSSANAYGVSTSNGSTSNLSRENSGSGVKMGGSKKSSLAYQGRAEERRAIVEASARRREENTRKIAEMRRSGSAGGVLGKGLMGVFE</sequence>
<feature type="compositionally biased region" description="Acidic residues" evidence="4">
    <location>
        <begin position="618"/>
        <end position="636"/>
    </location>
</feature>
<comment type="caution">
    <text evidence="6">The sequence shown here is derived from an EMBL/GenBank/DDBJ whole genome shotgun (WGS) entry which is preliminary data.</text>
</comment>
<feature type="compositionally biased region" description="Polar residues" evidence="4">
    <location>
        <begin position="1301"/>
        <end position="1316"/>
    </location>
</feature>
<keyword evidence="3" id="KW-0539">Nucleus</keyword>
<feature type="domain" description="DNA replication checkpoint mediator MRC1" evidence="5">
    <location>
        <begin position="931"/>
        <end position="1067"/>
    </location>
</feature>
<feature type="compositionally biased region" description="Acidic residues" evidence="4">
    <location>
        <begin position="680"/>
        <end position="691"/>
    </location>
</feature>
<reference evidence="6" key="1">
    <citation type="submission" date="2023-08" db="EMBL/GenBank/DDBJ databases">
        <title>Black Yeasts Isolated from many extreme environments.</title>
        <authorList>
            <person name="Coleine C."/>
            <person name="Stajich J.E."/>
            <person name="Selbmann L."/>
        </authorList>
    </citation>
    <scope>NUCLEOTIDE SEQUENCE</scope>
    <source>
        <strain evidence="6">CCFEE 5401</strain>
    </source>
</reference>
<organism evidence="6 7">
    <name type="scientific">Meristemomyces frigidus</name>
    <dbReference type="NCBI Taxonomy" id="1508187"/>
    <lineage>
        <taxon>Eukaryota</taxon>
        <taxon>Fungi</taxon>
        <taxon>Dikarya</taxon>
        <taxon>Ascomycota</taxon>
        <taxon>Pezizomycotina</taxon>
        <taxon>Dothideomycetes</taxon>
        <taxon>Dothideomycetidae</taxon>
        <taxon>Mycosphaerellales</taxon>
        <taxon>Teratosphaeriaceae</taxon>
        <taxon>Meristemomyces</taxon>
    </lineage>
</organism>
<feature type="region of interest" description="Disordered" evidence="4">
    <location>
        <begin position="937"/>
        <end position="957"/>
    </location>
</feature>
<feature type="compositionally biased region" description="Acidic residues" evidence="4">
    <location>
        <begin position="586"/>
        <end position="607"/>
    </location>
</feature>
<feature type="region of interest" description="Disordered" evidence="4">
    <location>
        <begin position="857"/>
        <end position="908"/>
    </location>
</feature>
<feature type="compositionally biased region" description="Pro residues" evidence="4">
    <location>
        <begin position="338"/>
        <end position="349"/>
    </location>
</feature>
<feature type="compositionally biased region" description="Low complexity" evidence="4">
    <location>
        <begin position="1253"/>
        <end position="1268"/>
    </location>
</feature>
<feature type="region of interest" description="Disordered" evidence="4">
    <location>
        <begin position="569"/>
        <end position="693"/>
    </location>
</feature>
<feature type="compositionally biased region" description="Low complexity" evidence="4">
    <location>
        <begin position="1317"/>
        <end position="1330"/>
    </location>
</feature>
<protein>
    <recommendedName>
        <fullName evidence="5">DNA replication checkpoint mediator MRC1 domain-containing protein</fullName>
    </recommendedName>
</protein>
<evidence type="ECO:0000256" key="1">
    <source>
        <dbReference type="ARBA" id="ARBA00004123"/>
    </source>
</evidence>
<feature type="region of interest" description="Disordered" evidence="4">
    <location>
        <begin position="99"/>
        <end position="159"/>
    </location>
</feature>
<evidence type="ECO:0000313" key="6">
    <source>
        <dbReference type="EMBL" id="KAK5108325.1"/>
    </source>
</evidence>
<dbReference type="InterPro" id="IPR024146">
    <property type="entry name" value="Claspin"/>
</dbReference>